<sequence>MVTFKKEGFRLIHIYSPFFNSKNCRGETDTIIYIT</sequence>
<name>A0A0V0RDE4_9BILA</name>
<comment type="caution">
    <text evidence="1">The sequence shown here is derived from an EMBL/GenBank/DDBJ whole genome shotgun (WGS) entry which is preliminary data.</text>
</comment>
<gene>
    <name evidence="1" type="ORF">T07_7935</name>
</gene>
<keyword evidence="2" id="KW-1185">Reference proteome</keyword>
<evidence type="ECO:0000313" key="1">
    <source>
        <dbReference type="EMBL" id="KRX12513.1"/>
    </source>
</evidence>
<evidence type="ECO:0000313" key="2">
    <source>
        <dbReference type="Proteomes" id="UP000054630"/>
    </source>
</evidence>
<organism evidence="1 2">
    <name type="scientific">Trichinella nelsoni</name>
    <dbReference type="NCBI Taxonomy" id="6336"/>
    <lineage>
        <taxon>Eukaryota</taxon>
        <taxon>Metazoa</taxon>
        <taxon>Ecdysozoa</taxon>
        <taxon>Nematoda</taxon>
        <taxon>Enoplea</taxon>
        <taxon>Dorylaimia</taxon>
        <taxon>Trichinellida</taxon>
        <taxon>Trichinellidae</taxon>
        <taxon>Trichinella</taxon>
    </lineage>
</organism>
<reference evidence="1 2" key="1">
    <citation type="submission" date="2015-01" db="EMBL/GenBank/DDBJ databases">
        <title>Evolution of Trichinella species and genotypes.</title>
        <authorList>
            <person name="Korhonen P.K."/>
            <person name="Edoardo P."/>
            <person name="Giuseppe L.R."/>
            <person name="Gasser R.B."/>
        </authorList>
    </citation>
    <scope>NUCLEOTIDE SEQUENCE [LARGE SCALE GENOMIC DNA]</scope>
    <source>
        <strain evidence="1">ISS37</strain>
    </source>
</reference>
<dbReference type="Proteomes" id="UP000054630">
    <property type="component" value="Unassembled WGS sequence"/>
</dbReference>
<protein>
    <submittedName>
        <fullName evidence="1">Uncharacterized protein</fullName>
    </submittedName>
</protein>
<accession>A0A0V0RDE4</accession>
<dbReference type="EMBL" id="JYDL01000356">
    <property type="protein sequence ID" value="KRX12513.1"/>
    <property type="molecule type" value="Genomic_DNA"/>
</dbReference>
<proteinExistence type="predicted"/>
<dbReference type="AlphaFoldDB" id="A0A0V0RDE4"/>